<proteinExistence type="predicted"/>
<evidence type="ECO:0000313" key="2">
    <source>
        <dbReference type="Proteomes" id="UP001281761"/>
    </source>
</evidence>
<comment type="caution">
    <text evidence="1">The sequence shown here is derived from an EMBL/GenBank/DDBJ whole genome shotgun (WGS) entry which is preliminary data.</text>
</comment>
<name>A0ABQ9XHE6_9EUKA</name>
<reference evidence="1 2" key="1">
    <citation type="journal article" date="2022" name="bioRxiv">
        <title>Genomics of Preaxostyla Flagellates Illuminates Evolutionary Transitions and the Path Towards Mitochondrial Loss.</title>
        <authorList>
            <person name="Novak L.V.F."/>
            <person name="Treitli S.C."/>
            <person name="Pyrih J."/>
            <person name="Halakuc P."/>
            <person name="Pipaliya S.V."/>
            <person name="Vacek V."/>
            <person name="Brzon O."/>
            <person name="Soukal P."/>
            <person name="Eme L."/>
            <person name="Dacks J.B."/>
            <person name="Karnkowska A."/>
            <person name="Elias M."/>
            <person name="Hampl V."/>
        </authorList>
    </citation>
    <scope>NUCLEOTIDE SEQUENCE [LARGE SCALE GENOMIC DNA]</scope>
    <source>
        <strain evidence="1">NAU3</strain>
        <tissue evidence="1">Gut</tissue>
    </source>
</reference>
<dbReference type="Proteomes" id="UP001281761">
    <property type="component" value="Unassembled WGS sequence"/>
</dbReference>
<organism evidence="1 2">
    <name type="scientific">Blattamonas nauphoetae</name>
    <dbReference type="NCBI Taxonomy" id="2049346"/>
    <lineage>
        <taxon>Eukaryota</taxon>
        <taxon>Metamonada</taxon>
        <taxon>Preaxostyla</taxon>
        <taxon>Oxymonadida</taxon>
        <taxon>Blattamonas</taxon>
    </lineage>
</organism>
<sequence>MQQKKKTIRKSKKLEKMLPKQLNSHPRKTLFHVQSQAHPIKPALVPHHPKLNQPIKIHLKRRSHLTKRWKSPLLNHPGHLDEKVLVTIVILIENLIETISIKNPPKNPLQNTEDHDTRTKNLILFWGIVNQTLILTPIIDTGIDRTKVIEIVIHTTDLVRNIGMSININFLLFHSF</sequence>
<gene>
    <name evidence="1" type="ORF">BLNAU_15295</name>
</gene>
<evidence type="ECO:0000313" key="1">
    <source>
        <dbReference type="EMBL" id="KAK2949721.1"/>
    </source>
</evidence>
<keyword evidence="2" id="KW-1185">Reference proteome</keyword>
<dbReference type="EMBL" id="JARBJD010000150">
    <property type="protein sequence ID" value="KAK2949721.1"/>
    <property type="molecule type" value="Genomic_DNA"/>
</dbReference>
<protein>
    <submittedName>
        <fullName evidence="1">Uncharacterized protein</fullName>
    </submittedName>
</protein>
<accession>A0ABQ9XHE6</accession>